<name>A0A7V2WS83_9BACT</name>
<sequence>MGALFCVAALSSCTKHEIETKSQVEVAPIEVKPIHITIDVNLRVERALDDVFKDIDQAEAQRGQGAEQESGGGEVNEQK</sequence>
<proteinExistence type="predicted"/>
<protein>
    <recommendedName>
        <fullName evidence="3">Lipoprotein</fullName>
    </recommendedName>
</protein>
<organism evidence="2">
    <name type="scientific">Dissulfuribacter thermophilus</name>
    <dbReference type="NCBI Taxonomy" id="1156395"/>
    <lineage>
        <taxon>Bacteria</taxon>
        <taxon>Pseudomonadati</taxon>
        <taxon>Thermodesulfobacteriota</taxon>
        <taxon>Dissulfuribacteria</taxon>
        <taxon>Dissulfuribacterales</taxon>
        <taxon>Dissulfuribacteraceae</taxon>
        <taxon>Dissulfuribacter</taxon>
    </lineage>
</organism>
<feature type="compositionally biased region" description="Gly residues" evidence="1">
    <location>
        <begin position="70"/>
        <end position="79"/>
    </location>
</feature>
<dbReference type="EMBL" id="DRND01000013">
    <property type="protein sequence ID" value="HFC46272.1"/>
    <property type="molecule type" value="Genomic_DNA"/>
</dbReference>
<evidence type="ECO:0000256" key="1">
    <source>
        <dbReference type="SAM" id="MobiDB-lite"/>
    </source>
</evidence>
<evidence type="ECO:0000313" key="2">
    <source>
        <dbReference type="EMBL" id="HFC46272.1"/>
    </source>
</evidence>
<dbReference type="Proteomes" id="UP000885797">
    <property type="component" value="Unassembled WGS sequence"/>
</dbReference>
<comment type="caution">
    <text evidence="2">The sequence shown here is derived from an EMBL/GenBank/DDBJ whole genome shotgun (WGS) entry which is preliminary data.</text>
</comment>
<accession>A0A7V2WS83</accession>
<gene>
    <name evidence="2" type="ORF">ENJ63_00145</name>
</gene>
<reference evidence="2" key="1">
    <citation type="journal article" date="2020" name="mSystems">
        <title>Genome- and Community-Level Interaction Insights into Carbon Utilization and Element Cycling Functions of Hydrothermarchaeota in Hydrothermal Sediment.</title>
        <authorList>
            <person name="Zhou Z."/>
            <person name="Liu Y."/>
            <person name="Xu W."/>
            <person name="Pan J."/>
            <person name="Luo Z.H."/>
            <person name="Li M."/>
        </authorList>
    </citation>
    <scope>NUCLEOTIDE SEQUENCE [LARGE SCALE GENOMIC DNA]</scope>
    <source>
        <strain evidence="2">HyVt-503</strain>
    </source>
</reference>
<feature type="compositionally biased region" description="Low complexity" evidence="1">
    <location>
        <begin position="59"/>
        <end position="69"/>
    </location>
</feature>
<dbReference type="AlphaFoldDB" id="A0A7V2WS83"/>
<evidence type="ECO:0008006" key="3">
    <source>
        <dbReference type="Google" id="ProtNLM"/>
    </source>
</evidence>
<feature type="region of interest" description="Disordered" evidence="1">
    <location>
        <begin position="59"/>
        <end position="79"/>
    </location>
</feature>